<organism evidence="1">
    <name type="scientific">Haemonchus placei</name>
    <name type="common">Barber's pole worm</name>
    <dbReference type="NCBI Taxonomy" id="6290"/>
    <lineage>
        <taxon>Eukaryota</taxon>
        <taxon>Metazoa</taxon>
        <taxon>Ecdysozoa</taxon>
        <taxon>Nematoda</taxon>
        <taxon>Chromadorea</taxon>
        <taxon>Rhabditida</taxon>
        <taxon>Rhabditina</taxon>
        <taxon>Rhabditomorpha</taxon>
        <taxon>Strongyloidea</taxon>
        <taxon>Trichostrongylidae</taxon>
        <taxon>Haemonchus</taxon>
    </lineage>
</organism>
<proteinExistence type="predicted"/>
<protein>
    <submittedName>
        <fullName evidence="1">IlGF domain-containing protein</fullName>
    </submittedName>
</protein>
<name>A0A0N4WIZ6_HAEPC</name>
<dbReference type="AlphaFoldDB" id="A0A0N4WIZ6"/>
<dbReference type="PANTHER" id="PTHR47248">
    <property type="entry name" value="PROTEIN CBG06772"/>
    <property type="match status" value="1"/>
</dbReference>
<sequence>LKLYRIIQIFLDKYEKAYHPKCSSGREPYSIPMDGYRRILFGKSCRDNFCPSGYKCEEADIFAYCC</sequence>
<dbReference type="InterPro" id="IPR052861">
    <property type="entry name" value="BPTI/Kunitz_domain"/>
</dbReference>
<reference evidence="1" key="1">
    <citation type="submission" date="2017-02" db="UniProtKB">
        <authorList>
            <consortium name="WormBaseParasite"/>
        </authorList>
    </citation>
    <scope>IDENTIFICATION</scope>
</reference>
<dbReference type="OMA" id="CCNIEVE"/>
<accession>A0A0N4WIZ6</accession>
<evidence type="ECO:0000313" key="1">
    <source>
        <dbReference type="WBParaSite" id="HPLM_0001095901-mRNA-1"/>
    </source>
</evidence>
<dbReference type="WBParaSite" id="HPLM_0001095901-mRNA-1">
    <property type="protein sequence ID" value="HPLM_0001095901-mRNA-1"/>
    <property type="gene ID" value="HPLM_0001095901"/>
</dbReference>
<dbReference type="PANTHER" id="PTHR47248:SF9">
    <property type="entry name" value="BPTI_KUNITZ INHIBITOR DOMAIN-CONTAINING PROTEIN"/>
    <property type="match status" value="1"/>
</dbReference>